<dbReference type="EMBL" id="BMLZ01000018">
    <property type="protein sequence ID" value="GGP29963.1"/>
    <property type="molecule type" value="Genomic_DNA"/>
</dbReference>
<evidence type="ECO:0000313" key="4">
    <source>
        <dbReference type="Proteomes" id="UP000652720"/>
    </source>
</evidence>
<keyword evidence="3" id="KW-1185">Reference proteome</keyword>
<dbReference type="InterPro" id="IPR009414">
    <property type="entry name" value="DUF1064"/>
</dbReference>
<reference evidence="2" key="1">
    <citation type="journal article" date="2014" name="Int. J. Syst. Evol. Microbiol.">
        <title>Complete genome of a new Firmicutes species belonging to the dominant human colonic microbiota ('Ruminococcus bicirculans') reveals two chromosomes and a selective capacity to utilize plant glucans.</title>
        <authorList>
            <consortium name="NISC Comparative Sequencing Program"/>
            <person name="Wegmann U."/>
            <person name="Louis P."/>
            <person name="Goesmann A."/>
            <person name="Henrissat B."/>
            <person name="Duncan S.H."/>
            <person name="Flint H.J."/>
        </authorList>
    </citation>
    <scope>NUCLEOTIDE SEQUENCE</scope>
    <source>
        <strain evidence="2">CGMCC 1.8884</strain>
    </source>
</reference>
<name>A0AAV4K6M0_9DEIO</name>
<evidence type="ECO:0008006" key="5">
    <source>
        <dbReference type="Google" id="ProtNLM"/>
    </source>
</evidence>
<dbReference type="RefSeq" id="WP_017870013.1">
    <property type="nucleotide sequence ID" value="NZ_BMLZ01000018.1"/>
</dbReference>
<evidence type="ECO:0000313" key="1">
    <source>
        <dbReference type="EMBL" id="GGI87075.1"/>
    </source>
</evidence>
<dbReference type="GeneID" id="59164389"/>
<dbReference type="Pfam" id="PF06356">
    <property type="entry name" value="DUF1064"/>
    <property type="match status" value="1"/>
</dbReference>
<dbReference type="Proteomes" id="UP000652720">
    <property type="component" value="Unassembled WGS sequence"/>
</dbReference>
<dbReference type="EMBL" id="BMMA01000022">
    <property type="protein sequence ID" value="GGI87075.1"/>
    <property type="molecule type" value="Genomic_DNA"/>
</dbReference>
<accession>A0AAV4K6M0</accession>
<evidence type="ECO:0000313" key="3">
    <source>
        <dbReference type="Proteomes" id="UP000630135"/>
    </source>
</evidence>
<protein>
    <recommendedName>
        <fullName evidence="5">DUF1064 domain-containing protein</fullName>
    </recommendedName>
</protein>
<reference evidence="1" key="2">
    <citation type="journal article" date="2014" name="Int. J. Syst. Evol. Microbiol.">
        <title>Complete genome sequence of Corynebacterium casei LMG S-19264T (=DSM 44701T), isolated from a smear-ripened cheese.</title>
        <authorList>
            <consortium name="US DOE Joint Genome Institute (JGI-PGF)"/>
            <person name="Walter F."/>
            <person name="Albersmeier A."/>
            <person name="Kalinowski J."/>
            <person name="Ruckert C."/>
        </authorList>
    </citation>
    <scope>NUCLEOTIDE SEQUENCE</scope>
    <source>
        <strain evidence="1">CGMCC 1.8885</strain>
    </source>
</reference>
<evidence type="ECO:0000313" key="2">
    <source>
        <dbReference type="EMBL" id="GGP29963.1"/>
    </source>
</evidence>
<reference evidence="3" key="3">
    <citation type="journal article" date="2019" name="Int. J. Syst. Evol. Microbiol.">
        <title>The Global Catalogue of Microorganisms (GCM) 10K type strain sequencing project: providing services to taxonomists for standard genome sequencing and annotation.</title>
        <authorList>
            <consortium name="The Broad Institute Genomics Platform"/>
            <consortium name="The Broad Institute Genome Sequencing Center for Infectious Disease"/>
            <person name="Wu L."/>
            <person name="Ma J."/>
        </authorList>
    </citation>
    <scope>NUCLEOTIDE SEQUENCE [LARGE SCALE GENOMIC DNA]</scope>
    <source>
        <strain evidence="3">CGMCC 1.8884</strain>
    </source>
</reference>
<sequence>MPRSFASGVSAEALARAGVEVPQEPKRSKYGNVRAEYAGRIYASKLEARMAEHLDLMKLGGLVLDWTPQPVFDLGAGVSYIADFHVTYAKGQPRVIDSKGVLTDVFRLKRKFFEHLYGPLDVVTRVEELPTEGR</sequence>
<dbReference type="Proteomes" id="UP000630135">
    <property type="component" value="Unassembled WGS sequence"/>
</dbReference>
<proteinExistence type="predicted"/>
<organism evidence="1 4">
    <name type="scientific">Deinococcus wulumuqiensis</name>
    <dbReference type="NCBI Taxonomy" id="980427"/>
    <lineage>
        <taxon>Bacteria</taxon>
        <taxon>Thermotogati</taxon>
        <taxon>Deinococcota</taxon>
        <taxon>Deinococci</taxon>
        <taxon>Deinococcales</taxon>
        <taxon>Deinococcaceae</taxon>
        <taxon>Deinococcus</taxon>
    </lineage>
</organism>
<gene>
    <name evidence="2" type="ORF">GCM10008021_16140</name>
    <name evidence="1" type="ORF">GCM10010914_21900</name>
</gene>
<comment type="caution">
    <text evidence="1">The sequence shown here is derived from an EMBL/GenBank/DDBJ whole genome shotgun (WGS) entry which is preliminary data.</text>
</comment>
<dbReference type="AlphaFoldDB" id="A0AAV4K6M0"/>
<reference evidence="1" key="4">
    <citation type="submission" date="2023-08" db="EMBL/GenBank/DDBJ databases">
        <authorList>
            <person name="Sun Q."/>
            <person name="Zhou Y."/>
        </authorList>
    </citation>
    <scope>NUCLEOTIDE SEQUENCE</scope>
    <source>
        <strain evidence="2">CGMCC 1.8884</strain>
        <strain evidence="1">CGMCC 1.8885</strain>
    </source>
</reference>